<feature type="domain" description="NurA" evidence="1">
    <location>
        <begin position="98"/>
        <end position="367"/>
    </location>
</feature>
<dbReference type="Proteomes" id="UP000641625">
    <property type="component" value="Unassembled WGS sequence"/>
</dbReference>
<dbReference type="InterPro" id="IPR018977">
    <property type="entry name" value="NurA_domain"/>
</dbReference>
<evidence type="ECO:0000259" key="1">
    <source>
        <dbReference type="SMART" id="SM00933"/>
    </source>
</evidence>
<dbReference type="Pfam" id="PF09376">
    <property type="entry name" value="NurA"/>
    <property type="match status" value="1"/>
</dbReference>
<proteinExistence type="predicted"/>
<dbReference type="EMBL" id="WOWA01000004">
    <property type="protein sequence ID" value="NLV13220.1"/>
    <property type="molecule type" value="Genomic_DNA"/>
</dbReference>
<sequence>MPLYRDRVAEELEGKKSEFRGELSREAIEEHTEAADDLSSNFSKKEIEDELEDIDLPGALPTEEFSEYDGIIVPFEESADWSSHEEVNRWARNQLEENITVAADGSQIDPVTQFEQPVGLVQIVRLTNKHSVDKDYEETAETEVLTPEDLLFENPNSGYIQVDEQEVPVSRFEKEMQVLEKKIQELADAGEQGVVMYDGSLILSFTQMFDQKTQKRYSEALTRLLAASKYHEIPVIGYISGSKATELGKMLKKLNQVDTARPVRDYQFLEDLIDNWGSRTVLFSSQRDRTQDKLKAKYRGQEFDFSDDILFTYLDIGPGAQIDRVEMPRWIHENGLTEEVISVVRAEAGVGRGYPEILQAADADAVISRQDREEFLRMYQDFSDENDIELRWNNKALSKKRRRR</sequence>
<evidence type="ECO:0000313" key="3">
    <source>
        <dbReference type="Proteomes" id="UP000641625"/>
    </source>
</evidence>
<evidence type="ECO:0000313" key="2">
    <source>
        <dbReference type="EMBL" id="NLV13220.1"/>
    </source>
</evidence>
<gene>
    <name evidence="2" type="ORF">GOC77_08035</name>
</gene>
<organism evidence="2 3">
    <name type="scientific">Haloarcula argentinensis</name>
    <dbReference type="NCBI Taxonomy" id="43776"/>
    <lineage>
        <taxon>Archaea</taxon>
        <taxon>Methanobacteriati</taxon>
        <taxon>Methanobacteriota</taxon>
        <taxon>Stenosarchaea group</taxon>
        <taxon>Halobacteria</taxon>
        <taxon>Halobacteriales</taxon>
        <taxon>Haloarculaceae</taxon>
        <taxon>Haloarcula</taxon>
    </lineage>
</organism>
<protein>
    <submittedName>
        <fullName evidence="2">NurA domain-containing protein</fullName>
    </submittedName>
</protein>
<accession>A0A847UMU9</accession>
<reference evidence="2" key="1">
    <citation type="submission" date="2019-12" db="EMBL/GenBank/DDBJ databases">
        <title>Whole genome sequencing of Haloarcula argentinensis strain pws5.</title>
        <authorList>
            <person name="Verma D.K."/>
            <person name="Gopal K."/>
            <person name="Prasad E.S."/>
        </authorList>
    </citation>
    <scope>NUCLEOTIDE SEQUENCE</scope>
    <source>
        <strain evidence="2">Pws5</strain>
    </source>
</reference>
<comment type="caution">
    <text evidence="2">The sequence shown here is derived from an EMBL/GenBank/DDBJ whole genome shotgun (WGS) entry which is preliminary data.</text>
</comment>
<dbReference type="SMART" id="SM00933">
    <property type="entry name" value="NurA"/>
    <property type="match status" value="1"/>
</dbReference>
<name>A0A847UMU9_HALAR</name>
<dbReference type="AlphaFoldDB" id="A0A847UMU9"/>
<dbReference type="RefSeq" id="WP_170096766.1">
    <property type="nucleotide sequence ID" value="NZ_WOWA01000004.1"/>
</dbReference>